<evidence type="ECO:0000313" key="1">
    <source>
        <dbReference type="EMBL" id="CAF2744400.1"/>
    </source>
</evidence>
<organism evidence="1 2">
    <name type="scientific">Lepeophtheirus salmonis</name>
    <name type="common">Salmon louse</name>
    <name type="synonym">Caligus salmonis</name>
    <dbReference type="NCBI Taxonomy" id="72036"/>
    <lineage>
        <taxon>Eukaryota</taxon>
        <taxon>Metazoa</taxon>
        <taxon>Ecdysozoa</taxon>
        <taxon>Arthropoda</taxon>
        <taxon>Crustacea</taxon>
        <taxon>Multicrustacea</taxon>
        <taxon>Hexanauplia</taxon>
        <taxon>Copepoda</taxon>
        <taxon>Siphonostomatoida</taxon>
        <taxon>Caligidae</taxon>
        <taxon>Lepeophtheirus</taxon>
    </lineage>
</organism>
<evidence type="ECO:0000313" key="2">
    <source>
        <dbReference type="Proteomes" id="UP000675881"/>
    </source>
</evidence>
<proteinExistence type="predicted"/>
<accession>A0A817FEE5</accession>
<reference evidence="1" key="1">
    <citation type="submission" date="2021-02" db="EMBL/GenBank/DDBJ databases">
        <authorList>
            <person name="Bekaert M."/>
        </authorList>
    </citation>
    <scope>NUCLEOTIDE SEQUENCE</scope>
    <source>
        <strain evidence="1">IoA-00</strain>
    </source>
</reference>
<dbReference type="Proteomes" id="UP000675881">
    <property type="component" value="Unassembled WGS sequence"/>
</dbReference>
<comment type="caution">
    <text evidence="1">The sequence shown here is derived from an EMBL/GenBank/DDBJ whole genome shotgun (WGS) entry which is preliminary data.</text>
</comment>
<keyword evidence="2" id="KW-1185">Reference proteome</keyword>
<dbReference type="EMBL" id="CAJNVT010000066">
    <property type="protein sequence ID" value="CAF2744400.1"/>
    <property type="molecule type" value="Genomic_DNA"/>
</dbReference>
<gene>
    <name evidence="1" type="ORF">LSAA_213</name>
</gene>
<sequence>MLEVCNEEGKSFGVRTLQTKRKINKATREKASSIVLSSAVYKYTAPDRHSDGGSQSYVLGEGHQGETLTSEVHRTLQTNSVLYVDRRERKEEVGKPLGG</sequence>
<dbReference type="AlphaFoldDB" id="A0A817FEE5"/>
<name>A0A817FEE5_LEPSM</name>
<protein>
    <submittedName>
        <fullName evidence="1">(salmon louse) hypothetical protein</fullName>
    </submittedName>
</protein>